<dbReference type="PANTHER" id="PTHR44757">
    <property type="entry name" value="DIGUANYLATE CYCLASE DGCP"/>
    <property type="match status" value="1"/>
</dbReference>
<dbReference type="CDD" id="cd01948">
    <property type="entry name" value="EAL"/>
    <property type="match status" value="1"/>
</dbReference>
<sequence length="611" mass="65613">MKCPPVPPHEKERLAALDSYRLSGEMPVADLSPLVEMALHVFKVPMAAVNMIGSDHVFFAASAGFGAVDKRREVSFCAHTILQGKVMVVPDAEQDERFHDNPLVTGAAGIRFYAGAPLLSGDGHAIGALCILDTFPRVGFASEERERLSQLAHVVMDRLEIRRIGDLASRRGNEIHVRAVDPEQLSLLASTDALTGLANRRQFYRAVEATLLCGHPCAVLMLDIDGFKDINNILGPEAADDVLKAIAGLLSAETTAGATVARVGGDEFAVVLGGLSEAMAESFARLLLSKITSLHPLVGEDVTISASCGIAFSPHDTKAAAELIGDADLALHAAKISRSASIALYSPALRNEALDRRLSSLDLHRAVSNGELRLFYQPQVRLDDGALVGAEALIRWLHPSRGLLLPAVFLPSLDAGPLASVVGRWVIEEGCAQAARWRRSGAGGFRMAVNLFASQVRSGDLPKQVEDALDRHSLPPEALELEITENIVLSNDAIALDALTELRAMGVGIAFDDFGTGFASLSLLTRYPVNCIKIDRSFVQAMLRSPREAAVVSSILQMGRALEIDVIAEGIETEEERSYLADRACPEGQGYLFGRPMPAQEFEALLLSPGR</sequence>
<dbReference type="Pfam" id="PF00563">
    <property type="entry name" value="EAL"/>
    <property type="match status" value="1"/>
</dbReference>
<evidence type="ECO:0000259" key="2">
    <source>
        <dbReference type="PROSITE" id="PS50887"/>
    </source>
</evidence>
<dbReference type="Gene3D" id="3.30.70.270">
    <property type="match status" value="1"/>
</dbReference>
<dbReference type="AlphaFoldDB" id="A8ICL8"/>
<feature type="domain" description="GGDEF" evidence="2">
    <location>
        <begin position="215"/>
        <end position="347"/>
    </location>
</feature>
<dbReference type="PROSITE" id="PS50883">
    <property type="entry name" value="EAL"/>
    <property type="match status" value="1"/>
</dbReference>
<evidence type="ECO:0000313" key="3">
    <source>
        <dbReference type="EMBL" id="BAF89224.1"/>
    </source>
</evidence>
<reference evidence="4" key="2">
    <citation type="submission" date="2007-04" db="EMBL/GenBank/DDBJ databases">
        <title>Complete genome sequence of the nitrogen-fixing bacterium Azorhizobium caulinodans ORS571.</title>
        <authorList>
            <person name="Lee K.B."/>
            <person name="Backer P.D."/>
            <person name="Aono T."/>
            <person name="Liu C.T."/>
            <person name="Suzuki S."/>
            <person name="Suzuki T."/>
            <person name="Kaneko T."/>
            <person name="Yamada M."/>
            <person name="Tabata S."/>
            <person name="Kupfer D.M."/>
            <person name="Najar F.Z."/>
            <person name="Wiley G.B."/>
            <person name="Roe B."/>
            <person name="Binnewies T."/>
            <person name="Ussery D."/>
            <person name="Vereecke D."/>
            <person name="Gevers D."/>
            <person name="Holsters M."/>
            <person name="Oyaizu H."/>
        </authorList>
    </citation>
    <scope>NUCLEOTIDE SEQUENCE [LARGE SCALE GENOMIC DNA]</scope>
    <source>
        <strain evidence="4">ATCC 43989 / DSM 5975 / JCM 20966 / LMG 6465 / NBRC 14845 / NCIMB 13405 / ORS 571</strain>
    </source>
</reference>
<organism evidence="3 4">
    <name type="scientific">Azorhizobium caulinodans (strain ATCC 43989 / DSM 5975 / JCM 20966 / LMG 6465 / NBRC 14845 / NCIMB 13405 / ORS 571)</name>
    <dbReference type="NCBI Taxonomy" id="438753"/>
    <lineage>
        <taxon>Bacteria</taxon>
        <taxon>Pseudomonadati</taxon>
        <taxon>Pseudomonadota</taxon>
        <taxon>Alphaproteobacteria</taxon>
        <taxon>Hyphomicrobiales</taxon>
        <taxon>Xanthobacteraceae</taxon>
        <taxon>Azorhizobium</taxon>
    </lineage>
</organism>
<reference evidence="3 4" key="1">
    <citation type="journal article" date="2007" name="Appl. Environ. Microbiol.">
        <title>Rhizobial factors required for stem nodule maturation and maintenance in Sesbania rostrata-Azorhizobium caulinodans ORS571 symbiosis.</title>
        <authorList>
            <person name="Suzuki S."/>
            <person name="Aono T."/>
            <person name="Lee KB."/>
            <person name="Suzuki T."/>
            <person name="Liu CT."/>
            <person name="Miwa H."/>
            <person name="Wakao S."/>
            <person name="Iki T."/>
            <person name="Oyaizu H."/>
        </authorList>
    </citation>
    <scope>NUCLEOTIDE SEQUENCE [LARGE SCALE GENOMIC DNA]</scope>
    <source>
        <strain evidence="4">ATCC 43989 / DSM 5975 / JCM 20966 / LMG 6465 / NBRC 14845 / NCIMB 13405 / ORS 571</strain>
    </source>
</reference>
<dbReference type="RefSeq" id="WP_012171750.1">
    <property type="nucleotide sequence ID" value="NC_009937.1"/>
</dbReference>
<dbReference type="InterPro" id="IPR035919">
    <property type="entry name" value="EAL_sf"/>
</dbReference>
<gene>
    <name evidence="3" type="ordered locus">AZC_3226</name>
</gene>
<dbReference type="STRING" id="438753.AZC_3226"/>
<dbReference type="SUPFAM" id="SSF55781">
    <property type="entry name" value="GAF domain-like"/>
    <property type="match status" value="1"/>
</dbReference>
<reference evidence="3 4" key="6">
    <citation type="journal article" date="2011" name="Appl. Environ. Microbiol.">
        <title>Involvement of the azorhizobial chromosome partition gene (parA) in the onset of bacteroid differentiation during Sesbania rostrata stem nodule development.</title>
        <authorList>
            <person name="Liu CT."/>
            <person name="Lee KB."/>
            <person name="Wang YS."/>
            <person name="Peng MH."/>
            <person name="Lee KT."/>
            <person name="Suzuki S."/>
            <person name="Suzuki T."/>
            <person name="Oyaizu H."/>
        </authorList>
    </citation>
    <scope>NUCLEOTIDE SEQUENCE [LARGE SCALE GENOMIC DNA]</scope>
    <source>
        <strain evidence="4">ATCC 43989 / DSM 5975 / JCM 20966 / LMG 6465 / NBRC 14845 / NCIMB 13405 / ORS 571</strain>
    </source>
</reference>
<dbReference type="InterPro" id="IPR029016">
    <property type="entry name" value="GAF-like_dom_sf"/>
</dbReference>
<dbReference type="InterPro" id="IPR003018">
    <property type="entry name" value="GAF"/>
</dbReference>
<evidence type="ECO:0000259" key="1">
    <source>
        <dbReference type="PROSITE" id="PS50883"/>
    </source>
</evidence>
<reference evidence="3 4" key="4">
    <citation type="journal article" date="2009" name="Appl. Environ. Microbiol.">
        <title>Comparative genome-wide transcriptional profiling of Azorhizobium caulinodans ORS571 grown under free-living and symbiotic conditions.</title>
        <authorList>
            <person name="Tsukada S."/>
            <person name="Aono T."/>
            <person name="Akiba N."/>
            <person name="Lee KB."/>
            <person name="Liu CT."/>
            <person name="Toyazaki H."/>
            <person name="Oyaizu H."/>
        </authorList>
    </citation>
    <scope>NUCLEOTIDE SEQUENCE [LARGE SCALE GENOMIC DNA]</scope>
    <source>
        <strain evidence="4">ATCC 43989 / DSM 5975 / JCM 20966 / LMG 6465 / NBRC 14845 / NCIMB 13405 / ORS 571</strain>
    </source>
</reference>
<feature type="domain" description="EAL" evidence="1">
    <location>
        <begin position="356"/>
        <end position="610"/>
    </location>
</feature>
<dbReference type="InterPro" id="IPR052155">
    <property type="entry name" value="Biofilm_reg_signaling"/>
</dbReference>
<dbReference type="InterPro" id="IPR029787">
    <property type="entry name" value="Nucleotide_cyclase"/>
</dbReference>
<reference evidence="3 4" key="5">
    <citation type="journal article" date="2010" name="Appl. Environ. Microbiol.">
        <title>phrR-like gene praR of Azorhizobium caulinodans ORS571 is essential for symbiosis with Sesbania rostrata and is involved in expression of reb genes.</title>
        <authorList>
            <person name="Akiba N."/>
            <person name="Aono T."/>
            <person name="Toyazaki H."/>
            <person name="Sato S."/>
            <person name="Oyaizu H."/>
        </authorList>
    </citation>
    <scope>NUCLEOTIDE SEQUENCE [LARGE SCALE GENOMIC DNA]</scope>
    <source>
        <strain evidence="4">ATCC 43989 / DSM 5975 / JCM 20966 / LMG 6465 / NBRC 14845 / NCIMB 13405 / ORS 571</strain>
    </source>
</reference>
<dbReference type="Gene3D" id="3.30.450.40">
    <property type="match status" value="1"/>
</dbReference>
<dbReference type="eggNOG" id="COG2203">
    <property type="taxonomic scope" value="Bacteria"/>
</dbReference>
<dbReference type="SUPFAM" id="SSF55073">
    <property type="entry name" value="Nucleotide cyclase"/>
    <property type="match status" value="1"/>
</dbReference>
<dbReference type="SMART" id="SM00052">
    <property type="entry name" value="EAL"/>
    <property type="match status" value="1"/>
</dbReference>
<dbReference type="InterPro" id="IPR000160">
    <property type="entry name" value="GGDEF_dom"/>
</dbReference>
<proteinExistence type="predicted"/>
<dbReference type="Gene3D" id="3.20.20.450">
    <property type="entry name" value="EAL domain"/>
    <property type="match status" value="1"/>
</dbReference>
<keyword evidence="4" id="KW-1185">Reference proteome</keyword>
<reference evidence="3 4" key="3">
    <citation type="journal article" date="2008" name="BMC Genomics">
        <title>The genome of the versatile nitrogen fixer Azorhizobium caulinodans ORS571.</title>
        <authorList>
            <person name="Lee KB."/>
            <person name="Backer P.D."/>
            <person name="Aono T."/>
            <person name="Liu CT."/>
            <person name="Suzuki S."/>
            <person name="Suzuki T."/>
            <person name="Kaneko T."/>
            <person name="Yamada M."/>
            <person name="Tabata S."/>
            <person name="Kupfer D.M."/>
            <person name="Najar F.Z."/>
            <person name="Wiley G.B."/>
            <person name="Roe B."/>
            <person name="Binnewies T.T."/>
            <person name="Ussery D.W."/>
            <person name="D'Haeze W."/>
            <person name="Herder J.D."/>
            <person name="Gevers D."/>
            <person name="Vereecke D."/>
            <person name="Holsters M."/>
            <person name="Oyaizu H."/>
        </authorList>
    </citation>
    <scope>NUCLEOTIDE SEQUENCE [LARGE SCALE GENOMIC DNA]</scope>
    <source>
        <strain evidence="4">ATCC 43989 / DSM 5975 / JCM 20966 / LMG 6465 / NBRC 14845 / NCIMB 13405 / ORS 571</strain>
    </source>
</reference>
<dbReference type="PROSITE" id="PS50887">
    <property type="entry name" value="GGDEF"/>
    <property type="match status" value="1"/>
</dbReference>
<accession>A8ICL8</accession>
<name>A8ICL8_AZOC5</name>
<dbReference type="SMART" id="SM00267">
    <property type="entry name" value="GGDEF"/>
    <property type="match status" value="1"/>
</dbReference>
<dbReference type="KEGG" id="azc:AZC_3226"/>
<dbReference type="Pfam" id="PF00990">
    <property type="entry name" value="GGDEF"/>
    <property type="match status" value="1"/>
</dbReference>
<dbReference type="Proteomes" id="UP000000270">
    <property type="component" value="Chromosome"/>
</dbReference>
<dbReference type="SUPFAM" id="SSF141868">
    <property type="entry name" value="EAL domain-like"/>
    <property type="match status" value="1"/>
</dbReference>
<dbReference type="InterPro" id="IPR001633">
    <property type="entry name" value="EAL_dom"/>
</dbReference>
<dbReference type="NCBIfam" id="TIGR00254">
    <property type="entry name" value="GGDEF"/>
    <property type="match status" value="1"/>
</dbReference>
<protein>
    <submittedName>
        <fullName evidence="3">Putative signal transduction protein</fullName>
    </submittedName>
</protein>
<dbReference type="HOGENOM" id="CLU_000445_70_34_5"/>
<evidence type="ECO:0000313" key="4">
    <source>
        <dbReference type="Proteomes" id="UP000000270"/>
    </source>
</evidence>
<dbReference type="PANTHER" id="PTHR44757:SF2">
    <property type="entry name" value="BIOFILM ARCHITECTURE MAINTENANCE PROTEIN MBAA"/>
    <property type="match status" value="1"/>
</dbReference>
<dbReference type="EMBL" id="AP009384">
    <property type="protein sequence ID" value="BAF89224.1"/>
    <property type="molecule type" value="Genomic_DNA"/>
</dbReference>
<dbReference type="Pfam" id="PF01590">
    <property type="entry name" value="GAF"/>
    <property type="match status" value="1"/>
</dbReference>
<dbReference type="eggNOG" id="COG5001">
    <property type="taxonomic scope" value="Bacteria"/>
</dbReference>
<dbReference type="InterPro" id="IPR043128">
    <property type="entry name" value="Rev_trsase/Diguanyl_cyclase"/>
</dbReference>
<dbReference type="CDD" id="cd01949">
    <property type="entry name" value="GGDEF"/>
    <property type="match status" value="1"/>
</dbReference>